<protein>
    <submittedName>
        <fullName evidence="1">Uncharacterized protein</fullName>
    </submittedName>
</protein>
<comment type="caution">
    <text evidence="1">The sequence shown here is derived from an EMBL/GenBank/DDBJ whole genome shotgun (WGS) entry which is preliminary data.</text>
</comment>
<proteinExistence type="predicted"/>
<dbReference type="AlphaFoldDB" id="A0A8X6NDJ3"/>
<accession>A0A8X6NDJ3</accession>
<gene>
    <name evidence="1" type="primary">NCL1_43584</name>
    <name evidence="1" type="ORF">NPIL_86371</name>
</gene>
<organism evidence="1 2">
    <name type="scientific">Nephila pilipes</name>
    <name type="common">Giant wood spider</name>
    <name type="synonym">Nephila maculata</name>
    <dbReference type="NCBI Taxonomy" id="299642"/>
    <lineage>
        <taxon>Eukaryota</taxon>
        <taxon>Metazoa</taxon>
        <taxon>Ecdysozoa</taxon>
        <taxon>Arthropoda</taxon>
        <taxon>Chelicerata</taxon>
        <taxon>Arachnida</taxon>
        <taxon>Araneae</taxon>
        <taxon>Araneomorphae</taxon>
        <taxon>Entelegynae</taxon>
        <taxon>Araneoidea</taxon>
        <taxon>Nephilidae</taxon>
        <taxon>Nephila</taxon>
    </lineage>
</organism>
<evidence type="ECO:0000313" key="1">
    <source>
        <dbReference type="EMBL" id="GFT08795.1"/>
    </source>
</evidence>
<dbReference type="Proteomes" id="UP000887013">
    <property type="component" value="Unassembled WGS sequence"/>
</dbReference>
<sequence>MVDEEEVLKTEDLDFNDIDCSGENLHTSKNSFEISQNTFDDDIPSKKQRCESCSGLEIAEERSTDILSLLSKNEFQDQEEIAETSVIVRDSTEKNPTVPCNFTRNEKELDTPVFESGTSTKLHCTDYKPFESRAITIPNRGFQLIFNEAKKKRAYSSYDVNW</sequence>
<reference evidence="1" key="1">
    <citation type="submission" date="2020-08" db="EMBL/GenBank/DDBJ databases">
        <title>Multicomponent nature underlies the extraordinary mechanical properties of spider dragline silk.</title>
        <authorList>
            <person name="Kono N."/>
            <person name="Nakamura H."/>
            <person name="Mori M."/>
            <person name="Yoshida Y."/>
            <person name="Ohtoshi R."/>
            <person name="Malay A.D."/>
            <person name="Moran D.A.P."/>
            <person name="Tomita M."/>
            <person name="Numata K."/>
            <person name="Arakawa K."/>
        </authorList>
    </citation>
    <scope>NUCLEOTIDE SEQUENCE</scope>
</reference>
<name>A0A8X6NDJ3_NEPPI</name>
<keyword evidence="2" id="KW-1185">Reference proteome</keyword>
<evidence type="ECO:0000313" key="2">
    <source>
        <dbReference type="Proteomes" id="UP000887013"/>
    </source>
</evidence>
<dbReference type="EMBL" id="BMAW01103371">
    <property type="protein sequence ID" value="GFT08795.1"/>
    <property type="molecule type" value="Genomic_DNA"/>
</dbReference>